<dbReference type="EMBL" id="JAIWYP010000015">
    <property type="protein sequence ID" value="KAH3701714.1"/>
    <property type="molecule type" value="Genomic_DNA"/>
</dbReference>
<sequence>MLCQYIHIIFVYFIAFLDGFGITLVEQLVQEIQEAFSEQSAVLEALSVLPPRTELVGYGKELIINRDNPAMCLS</sequence>
<protein>
    <submittedName>
        <fullName evidence="2">Uncharacterized protein</fullName>
    </submittedName>
</protein>
<evidence type="ECO:0000313" key="3">
    <source>
        <dbReference type="Proteomes" id="UP000828390"/>
    </source>
</evidence>
<comment type="caution">
    <text evidence="2">The sequence shown here is derived from an EMBL/GenBank/DDBJ whole genome shotgun (WGS) entry which is preliminary data.</text>
</comment>
<accession>A0A9D3YJ74</accession>
<evidence type="ECO:0000313" key="2">
    <source>
        <dbReference type="EMBL" id="KAH3701714.1"/>
    </source>
</evidence>
<keyword evidence="3" id="KW-1185">Reference proteome</keyword>
<reference evidence="2" key="2">
    <citation type="submission" date="2020-11" db="EMBL/GenBank/DDBJ databases">
        <authorList>
            <person name="McCartney M.A."/>
            <person name="Auch B."/>
            <person name="Kono T."/>
            <person name="Mallez S."/>
            <person name="Becker A."/>
            <person name="Gohl D.M."/>
            <person name="Silverstein K.A.T."/>
            <person name="Koren S."/>
            <person name="Bechman K.B."/>
            <person name="Herman A."/>
            <person name="Abrahante J.E."/>
            <person name="Garbe J."/>
        </authorList>
    </citation>
    <scope>NUCLEOTIDE SEQUENCE</scope>
    <source>
        <strain evidence="2">Duluth1</strain>
        <tissue evidence="2">Whole animal</tissue>
    </source>
</reference>
<keyword evidence="1" id="KW-1133">Transmembrane helix</keyword>
<keyword evidence="1" id="KW-0812">Transmembrane</keyword>
<dbReference type="AlphaFoldDB" id="A0A9D3YJ74"/>
<proteinExistence type="predicted"/>
<dbReference type="Proteomes" id="UP000828390">
    <property type="component" value="Unassembled WGS sequence"/>
</dbReference>
<name>A0A9D3YJ74_DREPO</name>
<keyword evidence="1" id="KW-0472">Membrane</keyword>
<gene>
    <name evidence="2" type="ORF">DPMN_076707</name>
</gene>
<evidence type="ECO:0000256" key="1">
    <source>
        <dbReference type="SAM" id="Phobius"/>
    </source>
</evidence>
<reference evidence="2" key="1">
    <citation type="journal article" date="2019" name="bioRxiv">
        <title>The Genome of the Zebra Mussel, Dreissena polymorpha: A Resource for Invasive Species Research.</title>
        <authorList>
            <person name="McCartney M.A."/>
            <person name="Auch B."/>
            <person name="Kono T."/>
            <person name="Mallez S."/>
            <person name="Zhang Y."/>
            <person name="Obille A."/>
            <person name="Becker A."/>
            <person name="Abrahante J.E."/>
            <person name="Garbe J."/>
            <person name="Badalamenti J.P."/>
            <person name="Herman A."/>
            <person name="Mangelson H."/>
            <person name="Liachko I."/>
            <person name="Sullivan S."/>
            <person name="Sone E.D."/>
            <person name="Koren S."/>
            <person name="Silverstein K.A.T."/>
            <person name="Beckman K.B."/>
            <person name="Gohl D.M."/>
        </authorList>
    </citation>
    <scope>NUCLEOTIDE SEQUENCE</scope>
    <source>
        <strain evidence="2">Duluth1</strain>
        <tissue evidence="2">Whole animal</tissue>
    </source>
</reference>
<organism evidence="2 3">
    <name type="scientific">Dreissena polymorpha</name>
    <name type="common">Zebra mussel</name>
    <name type="synonym">Mytilus polymorpha</name>
    <dbReference type="NCBI Taxonomy" id="45954"/>
    <lineage>
        <taxon>Eukaryota</taxon>
        <taxon>Metazoa</taxon>
        <taxon>Spiralia</taxon>
        <taxon>Lophotrochozoa</taxon>
        <taxon>Mollusca</taxon>
        <taxon>Bivalvia</taxon>
        <taxon>Autobranchia</taxon>
        <taxon>Heteroconchia</taxon>
        <taxon>Euheterodonta</taxon>
        <taxon>Imparidentia</taxon>
        <taxon>Neoheterodontei</taxon>
        <taxon>Myida</taxon>
        <taxon>Dreissenoidea</taxon>
        <taxon>Dreissenidae</taxon>
        <taxon>Dreissena</taxon>
    </lineage>
</organism>
<feature type="transmembrane region" description="Helical" evidence="1">
    <location>
        <begin position="6"/>
        <end position="25"/>
    </location>
</feature>